<organism evidence="1 2">
    <name type="scientific">Ramazzottius varieornatus</name>
    <name type="common">Water bear</name>
    <name type="synonym">Tardigrade</name>
    <dbReference type="NCBI Taxonomy" id="947166"/>
    <lineage>
        <taxon>Eukaryota</taxon>
        <taxon>Metazoa</taxon>
        <taxon>Ecdysozoa</taxon>
        <taxon>Tardigrada</taxon>
        <taxon>Eutardigrada</taxon>
        <taxon>Parachela</taxon>
        <taxon>Hypsibioidea</taxon>
        <taxon>Ramazzottiidae</taxon>
        <taxon>Ramazzottius</taxon>
    </lineage>
</organism>
<sequence length="108" mass="12623">MCALSAVDPVVQNLRDHRRRQHFSPADPNAPYLDGIFLRMNCQNRWMRCSPVYFTEDRDENTGKTPHLFLKWLGDVEEGSPQVFFPSSNNGRFDLSEEEVTRRVRGEH</sequence>
<accession>A0A1D1VRQ3</accession>
<gene>
    <name evidence="1" type="primary">RvY_11970-1</name>
    <name evidence="1" type="synonym">RvY_11970.1</name>
    <name evidence="1" type="ORF">RvY_11970</name>
</gene>
<dbReference type="AlphaFoldDB" id="A0A1D1VRQ3"/>
<dbReference type="Proteomes" id="UP000186922">
    <property type="component" value="Unassembled WGS sequence"/>
</dbReference>
<comment type="caution">
    <text evidence="1">The sequence shown here is derived from an EMBL/GenBank/DDBJ whole genome shotgun (WGS) entry which is preliminary data.</text>
</comment>
<keyword evidence="2" id="KW-1185">Reference proteome</keyword>
<dbReference type="EMBL" id="BDGG01000007">
    <property type="protein sequence ID" value="GAV01229.1"/>
    <property type="molecule type" value="Genomic_DNA"/>
</dbReference>
<reference evidence="1 2" key="1">
    <citation type="journal article" date="2016" name="Nat. Commun.">
        <title>Extremotolerant tardigrade genome and improved radiotolerance of human cultured cells by tardigrade-unique protein.</title>
        <authorList>
            <person name="Hashimoto T."/>
            <person name="Horikawa D.D."/>
            <person name="Saito Y."/>
            <person name="Kuwahara H."/>
            <person name="Kozuka-Hata H."/>
            <person name="Shin-I T."/>
            <person name="Minakuchi Y."/>
            <person name="Ohishi K."/>
            <person name="Motoyama A."/>
            <person name="Aizu T."/>
            <person name="Enomoto A."/>
            <person name="Kondo K."/>
            <person name="Tanaka S."/>
            <person name="Hara Y."/>
            <person name="Koshikawa S."/>
            <person name="Sagara H."/>
            <person name="Miura T."/>
            <person name="Yokobori S."/>
            <person name="Miyagawa K."/>
            <person name="Suzuki Y."/>
            <person name="Kubo T."/>
            <person name="Oyama M."/>
            <person name="Kohara Y."/>
            <person name="Fujiyama A."/>
            <person name="Arakawa K."/>
            <person name="Katayama T."/>
            <person name="Toyoda A."/>
            <person name="Kunieda T."/>
        </authorList>
    </citation>
    <scope>NUCLEOTIDE SEQUENCE [LARGE SCALE GENOMIC DNA]</scope>
    <source>
        <strain evidence="1 2">YOKOZUNA-1</strain>
    </source>
</reference>
<protein>
    <submittedName>
        <fullName evidence="1">Uncharacterized protein</fullName>
    </submittedName>
</protein>
<name>A0A1D1VRQ3_RAMVA</name>
<evidence type="ECO:0000313" key="2">
    <source>
        <dbReference type="Proteomes" id="UP000186922"/>
    </source>
</evidence>
<evidence type="ECO:0000313" key="1">
    <source>
        <dbReference type="EMBL" id="GAV01229.1"/>
    </source>
</evidence>
<proteinExistence type="predicted"/>